<dbReference type="KEGG" id="fln:FLA_4896"/>
<dbReference type="GO" id="GO:0005975">
    <property type="term" value="P:carbohydrate metabolic process"/>
    <property type="evidence" value="ECO:0007669"/>
    <property type="project" value="UniProtKB-ARBA"/>
</dbReference>
<keyword evidence="4" id="KW-1185">Reference proteome</keyword>
<evidence type="ECO:0000313" key="4">
    <source>
        <dbReference type="Proteomes" id="UP000186917"/>
    </source>
</evidence>
<dbReference type="RefSeq" id="WP_197705822.1">
    <property type="nucleotide sequence ID" value="NZ_AP017422.1"/>
</dbReference>
<dbReference type="AlphaFoldDB" id="A0A173MN08"/>
<evidence type="ECO:0000259" key="2">
    <source>
        <dbReference type="Pfam" id="PF19763"/>
    </source>
</evidence>
<dbReference type="SUPFAM" id="SSF49899">
    <property type="entry name" value="Concanavalin A-like lectins/glucanases"/>
    <property type="match status" value="1"/>
</dbReference>
<dbReference type="EMBL" id="FTOR01000001">
    <property type="protein sequence ID" value="SIS62736.1"/>
    <property type="molecule type" value="Genomic_DNA"/>
</dbReference>
<proteinExistence type="predicted"/>
<feature type="signal peptide" evidence="1">
    <location>
        <begin position="1"/>
        <end position="22"/>
    </location>
</feature>
<feature type="chain" id="PRO_5030023200" evidence="1">
    <location>
        <begin position="23"/>
        <end position="232"/>
    </location>
</feature>
<dbReference type="InterPro" id="IPR046217">
    <property type="entry name" value="DUF6250"/>
</dbReference>
<dbReference type="STRING" id="477680.SAMN05421788_101301"/>
<organism evidence="3 4">
    <name type="scientific">Filimonas lacunae</name>
    <dbReference type="NCBI Taxonomy" id="477680"/>
    <lineage>
        <taxon>Bacteria</taxon>
        <taxon>Pseudomonadati</taxon>
        <taxon>Bacteroidota</taxon>
        <taxon>Chitinophagia</taxon>
        <taxon>Chitinophagales</taxon>
        <taxon>Chitinophagaceae</taxon>
        <taxon>Filimonas</taxon>
    </lineage>
</organism>
<evidence type="ECO:0000256" key="1">
    <source>
        <dbReference type="SAM" id="SignalP"/>
    </source>
</evidence>
<feature type="domain" description="DUF6250" evidence="2">
    <location>
        <begin position="67"/>
        <end position="226"/>
    </location>
</feature>
<evidence type="ECO:0000313" key="3">
    <source>
        <dbReference type="EMBL" id="SIS62736.1"/>
    </source>
</evidence>
<dbReference type="Pfam" id="PF19763">
    <property type="entry name" value="DUF6250"/>
    <property type="match status" value="1"/>
</dbReference>
<keyword evidence="3" id="KW-0456">Lyase</keyword>
<accession>A0A173MN08</accession>
<protein>
    <submittedName>
        <fullName evidence="3">Rhamnogalacturonan endolyase</fullName>
    </submittedName>
</protein>
<dbReference type="Gene3D" id="2.60.120.200">
    <property type="match status" value="1"/>
</dbReference>
<name>A0A173MN08_9BACT</name>
<sequence>MLHKMILLVVCTIGFFTSHAQAQGAEAEGTLLYKDNFTRQLDTTRWKAEIAPQPNSKVYVKQGQLILDTKGGVTVWFTTPLSGDYVIEYDRTVLQDSGANDRTSDLNQFWAATDPHNANLFTRNGVLERYDSLQLYYVGMGGNTNSTTRFRKYEGNGARTLLKEYTDAPHLLEANKTYHVKTIVKDGTTSFWIDGVCYFSYTDPTPLRSGYFGFRSTKSRQAIDNLVIYALP</sequence>
<dbReference type="Proteomes" id="UP000186917">
    <property type="component" value="Unassembled WGS sequence"/>
</dbReference>
<gene>
    <name evidence="3" type="ORF">SAMN05421788_101301</name>
</gene>
<keyword evidence="1" id="KW-0732">Signal</keyword>
<dbReference type="GO" id="GO:0016829">
    <property type="term" value="F:lyase activity"/>
    <property type="evidence" value="ECO:0007669"/>
    <property type="project" value="UniProtKB-KW"/>
</dbReference>
<dbReference type="InterPro" id="IPR013320">
    <property type="entry name" value="ConA-like_dom_sf"/>
</dbReference>
<dbReference type="GO" id="GO:0004553">
    <property type="term" value="F:hydrolase activity, hydrolyzing O-glycosyl compounds"/>
    <property type="evidence" value="ECO:0007669"/>
    <property type="project" value="UniProtKB-ARBA"/>
</dbReference>
<reference evidence="4" key="1">
    <citation type="submission" date="2017-01" db="EMBL/GenBank/DDBJ databases">
        <authorList>
            <person name="Varghese N."/>
            <person name="Submissions S."/>
        </authorList>
    </citation>
    <scope>NUCLEOTIDE SEQUENCE [LARGE SCALE GENOMIC DNA]</scope>
    <source>
        <strain evidence="4">DSM 21054</strain>
    </source>
</reference>